<dbReference type="EMBL" id="MAAX01000175">
    <property type="protein sequence ID" value="OUS11654.1"/>
    <property type="molecule type" value="Genomic_DNA"/>
</dbReference>
<comment type="caution">
    <text evidence="1">The sequence shown here is derived from an EMBL/GenBank/DDBJ whole genome shotgun (WGS) entry which is preliminary data.</text>
</comment>
<proteinExistence type="predicted"/>
<dbReference type="Proteomes" id="UP000196102">
    <property type="component" value="Unassembled WGS sequence"/>
</dbReference>
<dbReference type="AlphaFoldDB" id="A0A1Z8AMT7"/>
<reference evidence="2" key="1">
    <citation type="journal article" date="2017" name="Proc. Natl. Acad. Sci. U.S.A.">
        <title>Simulation of Deepwater Horizon oil plume reveals substrate specialization within a complex community of hydrocarbon-degraders.</title>
        <authorList>
            <person name="Hu P."/>
            <person name="Dubinsky E.A."/>
            <person name="Probst A.J."/>
            <person name="Wang J."/>
            <person name="Sieber C.M.K."/>
            <person name="Tom L.M."/>
            <person name="Gardinali P."/>
            <person name="Banfield J.F."/>
            <person name="Atlas R.M."/>
            <person name="Andersen G.L."/>
        </authorList>
    </citation>
    <scope>NUCLEOTIDE SEQUENCE [LARGE SCALE GENOMIC DNA]</scope>
</reference>
<accession>A0A1Z8AMT7</accession>
<evidence type="ECO:0000313" key="2">
    <source>
        <dbReference type="Proteomes" id="UP000196102"/>
    </source>
</evidence>
<evidence type="ECO:0000313" key="1">
    <source>
        <dbReference type="EMBL" id="OUS11654.1"/>
    </source>
</evidence>
<gene>
    <name evidence="1" type="ORF">A9Q93_11080</name>
</gene>
<protein>
    <submittedName>
        <fullName evidence="1">Uncharacterized protein</fullName>
    </submittedName>
</protein>
<sequence>MNKVTTNRIAPTVNFQNIIEDFVVVQFTQSDGYIKFGAQFIDEFSQNVMAKAVVFENGSSLYTLFVKTEFENIDLRKVLDEGTEMDGLHYKVLDIEQLQNVPRHILIQLLINSLNAPKSERLQFNNLTGKLFLFKESLFEKRKFGKNKLLTKIPAVEVKINKDLQLQLRTTTFTSLLLLSRLKFERKQLKDYAKYTYVHATKSMRRILKSENLDAKDVFIIKQEQGKKTVTPFMDFSDLDSFSESKMGQLSFIFDKIKSKLSNYIQVSFEIKETEKSIRLKGNGQDDINTILAKEKLNLNIINSLEEEGLDYAETLKEMLKSLFPQNVVSISNNYKPKALNIKLLHNKAYYENHGTKDTYSNTGGIVQHITIEDFNFKSSSAVKAIVKELLIKRDVHLNQVSLVDWANYNYQLNQIFGISRNDSYYFLTIAPNGSMSFERKEPSLFNQSEFDDLITIFSDDKSVEGIIKNDKGDINIIRRSDLFTLPEFQNIYKKLLAEDKDEEFNVEDLLMWLSEIDIEPSQNNHFSSLLEEHSKNTILKSEILRLIDHRSVKKKLAKHIEDKTGKVLKVYMRDQSKYDLMDSNLDIHSYIENGKLFYYVGTIGDGMRTKIGRASVIREISGFLDGPIFFDKMLPLMNVDFVRYGDLTVIPFPFKYLREWINLQTTTR</sequence>
<name>A0A1Z8AMT7_9FLAO</name>
<dbReference type="RefSeq" id="WP_303687505.1">
    <property type="nucleotide sequence ID" value="NZ_MAAX01000175.1"/>
</dbReference>
<organism evidence="1 2">
    <name type="scientific">Nonlabens dokdonensis</name>
    <dbReference type="NCBI Taxonomy" id="328515"/>
    <lineage>
        <taxon>Bacteria</taxon>
        <taxon>Pseudomonadati</taxon>
        <taxon>Bacteroidota</taxon>
        <taxon>Flavobacteriia</taxon>
        <taxon>Flavobacteriales</taxon>
        <taxon>Flavobacteriaceae</taxon>
        <taxon>Nonlabens</taxon>
    </lineage>
</organism>